<evidence type="ECO:0000313" key="1">
    <source>
        <dbReference type="EMBL" id="RJO72246.1"/>
    </source>
</evidence>
<accession>A0A3A4KFW1</accession>
<protein>
    <recommendedName>
        <fullName evidence="3">ESX-1 secretion-associated protein</fullName>
    </recommendedName>
</protein>
<dbReference type="EMBL" id="QZFU01000029">
    <property type="protein sequence ID" value="RJO72246.1"/>
    <property type="molecule type" value="Genomic_DNA"/>
</dbReference>
<proteinExistence type="predicted"/>
<sequence length="107" mass="10049">MRKMLADTQGIAAYAAHAETMSGELAAAAAGAVASDPLALASIFGAIGGDFLAAYTATHAGHTAAIGQLSAVVGSMSGGAAAAASTLTETDAAHAAAMGQAAAEMAG</sequence>
<dbReference type="RefSeq" id="WP_120043495.1">
    <property type="nucleotide sequence ID" value="NZ_QZFU01000029.1"/>
</dbReference>
<dbReference type="AlphaFoldDB" id="A0A3A4KFW1"/>
<organism evidence="1 2">
    <name type="scientific">Nocardia panacis</name>
    <dbReference type="NCBI Taxonomy" id="2340916"/>
    <lineage>
        <taxon>Bacteria</taxon>
        <taxon>Bacillati</taxon>
        <taxon>Actinomycetota</taxon>
        <taxon>Actinomycetes</taxon>
        <taxon>Mycobacteriales</taxon>
        <taxon>Nocardiaceae</taxon>
        <taxon>Nocardia</taxon>
    </lineage>
</organism>
<name>A0A3A4KFW1_9NOCA</name>
<reference evidence="1 2" key="1">
    <citation type="submission" date="2018-09" db="EMBL/GenBank/DDBJ databases">
        <title>YIM PH21274 draft genome.</title>
        <authorList>
            <person name="Miao C."/>
        </authorList>
    </citation>
    <scope>NUCLEOTIDE SEQUENCE [LARGE SCALE GENOMIC DNA]</scope>
    <source>
        <strain evidence="1 2">YIM PH 21724</strain>
    </source>
</reference>
<evidence type="ECO:0000313" key="2">
    <source>
        <dbReference type="Proteomes" id="UP000266677"/>
    </source>
</evidence>
<evidence type="ECO:0008006" key="3">
    <source>
        <dbReference type="Google" id="ProtNLM"/>
    </source>
</evidence>
<comment type="caution">
    <text evidence="1">The sequence shown here is derived from an EMBL/GenBank/DDBJ whole genome shotgun (WGS) entry which is preliminary data.</text>
</comment>
<dbReference type="Proteomes" id="UP000266677">
    <property type="component" value="Unassembled WGS sequence"/>
</dbReference>
<gene>
    <name evidence="1" type="ORF">D5S18_24120</name>
</gene>
<keyword evidence="2" id="KW-1185">Reference proteome</keyword>